<protein>
    <submittedName>
        <fullName evidence="1">Aminoglycoside/hydroxyurea antibiotic resistance kinase</fullName>
    </submittedName>
</protein>
<dbReference type="eggNOG" id="COG3570">
    <property type="taxonomic scope" value="Bacteria"/>
</dbReference>
<evidence type="ECO:0000313" key="1">
    <source>
        <dbReference type="EMBL" id="EKF20237.1"/>
    </source>
</evidence>
<sequence>MADSTAEAPASPDFPPDFPPDWDIISVRLMADTPASHIWEVTRCGGDIAVVKDHKPAGLENFETGALFLQWRAGRDAVRLIDRRDNAHLIEHAGDRTLLDVLDESGDEAANTLAAEMLARLAGDASSPAPAGLTPLRDHFRSLFAKAREDRSSGRETPFTRAASIVDDLLSNQRDVRPLHGDFHHENMMFGPRGWLLIDPTGIAGDACYDAANLFYNPLERDDLRNDPDRAARLAALLSRRLGRDAGDFLRYGLAHACLSASWHLEDGNADEAARSLSVARAVEMALQ</sequence>
<dbReference type="Proteomes" id="UP000006786">
    <property type="component" value="Unassembled WGS sequence"/>
</dbReference>
<dbReference type="PATRIC" id="fig|391937.3.peg.673"/>
<organism evidence="1 2">
    <name type="scientific">Nitratireductor pacificus pht-3B</name>
    <dbReference type="NCBI Taxonomy" id="391937"/>
    <lineage>
        <taxon>Bacteria</taxon>
        <taxon>Pseudomonadati</taxon>
        <taxon>Pseudomonadota</taxon>
        <taxon>Alphaproteobacteria</taxon>
        <taxon>Hyphomicrobiales</taxon>
        <taxon>Phyllobacteriaceae</taxon>
        <taxon>Nitratireductor</taxon>
    </lineage>
</organism>
<dbReference type="InterPro" id="IPR006748">
    <property type="entry name" value="NH2Glyco/OHUrea_AB-resist_kin"/>
</dbReference>
<keyword evidence="2" id="KW-1185">Reference proteome</keyword>
<dbReference type="GO" id="GO:0019748">
    <property type="term" value="P:secondary metabolic process"/>
    <property type="evidence" value="ECO:0007669"/>
    <property type="project" value="InterPro"/>
</dbReference>
<dbReference type="Gene3D" id="3.90.1200.10">
    <property type="match status" value="1"/>
</dbReference>
<dbReference type="SUPFAM" id="SSF56112">
    <property type="entry name" value="Protein kinase-like (PK-like)"/>
    <property type="match status" value="1"/>
</dbReference>
<comment type="caution">
    <text evidence="1">The sequence shown here is derived from an EMBL/GenBank/DDBJ whole genome shotgun (WGS) entry which is preliminary data.</text>
</comment>
<dbReference type="GO" id="GO:0016301">
    <property type="term" value="F:kinase activity"/>
    <property type="evidence" value="ECO:0007669"/>
    <property type="project" value="UniProtKB-KW"/>
</dbReference>
<accession>K2MSA7</accession>
<dbReference type="Pfam" id="PF04655">
    <property type="entry name" value="APH_6_hur"/>
    <property type="match status" value="1"/>
</dbReference>
<dbReference type="GO" id="GO:0016773">
    <property type="term" value="F:phosphotransferase activity, alcohol group as acceptor"/>
    <property type="evidence" value="ECO:0007669"/>
    <property type="project" value="InterPro"/>
</dbReference>
<dbReference type="RefSeq" id="WP_008594154.1">
    <property type="nucleotide sequence ID" value="NZ_AMRM01000003.1"/>
</dbReference>
<dbReference type="STRING" id="391937.NA2_03247"/>
<keyword evidence="1" id="KW-0808">Transferase</keyword>
<dbReference type="AlphaFoldDB" id="K2MSA7"/>
<evidence type="ECO:0000313" key="2">
    <source>
        <dbReference type="Proteomes" id="UP000006786"/>
    </source>
</evidence>
<dbReference type="OrthoDB" id="3638028at2"/>
<name>K2MSA7_9HYPH</name>
<proteinExistence type="predicted"/>
<gene>
    <name evidence="1" type="ORF">NA2_03247</name>
</gene>
<keyword evidence="1" id="KW-0418">Kinase</keyword>
<dbReference type="EMBL" id="AMRM01000003">
    <property type="protein sequence ID" value="EKF20237.1"/>
    <property type="molecule type" value="Genomic_DNA"/>
</dbReference>
<reference evidence="1 2" key="1">
    <citation type="journal article" date="2012" name="J. Bacteriol.">
        <title>Genome Sequence of Nitratireductor pacificus Type Strain pht-3B.</title>
        <authorList>
            <person name="Lai Q."/>
            <person name="Li G."/>
            <person name="Shao Z."/>
        </authorList>
    </citation>
    <scope>NUCLEOTIDE SEQUENCE [LARGE SCALE GENOMIC DNA]</scope>
    <source>
        <strain evidence="2">pht-3B</strain>
    </source>
</reference>
<dbReference type="InterPro" id="IPR011009">
    <property type="entry name" value="Kinase-like_dom_sf"/>
</dbReference>